<dbReference type="GO" id="GO:0015031">
    <property type="term" value="P:protein transport"/>
    <property type="evidence" value="ECO:0007669"/>
    <property type="project" value="UniProtKB-KW"/>
</dbReference>
<comment type="caution">
    <text evidence="9">The sequence shown here is derived from an EMBL/GenBank/DDBJ whole genome shotgun (WGS) entry which is preliminary data.</text>
</comment>
<dbReference type="InterPro" id="IPR004648">
    <property type="entry name" value="Oligpept_transpt"/>
</dbReference>
<accession>A0ABD1PWJ7</accession>
<keyword evidence="5" id="KW-0571">Peptide transport</keyword>
<dbReference type="EMBL" id="JBFOLJ010000017">
    <property type="protein sequence ID" value="KAL2467984.1"/>
    <property type="molecule type" value="Genomic_DNA"/>
</dbReference>
<dbReference type="AlphaFoldDB" id="A0ABD1PWJ7"/>
<protein>
    <submittedName>
        <fullName evidence="9">Oligopeptide transporter 1</fullName>
    </submittedName>
</protein>
<dbReference type="GO" id="GO:0016020">
    <property type="term" value="C:membrane"/>
    <property type="evidence" value="ECO:0007669"/>
    <property type="project" value="UniProtKB-SubCell"/>
</dbReference>
<dbReference type="Proteomes" id="UP001604277">
    <property type="component" value="Unassembled WGS sequence"/>
</dbReference>
<evidence type="ECO:0000256" key="3">
    <source>
        <dbReference type="ARBA" id="ARBA00022448"/>
    </source>
</evidence>
<gene>
    <name evidence="9" type="ORF">Fot_51509</name>
</gene>
<evidence type="ECO:0000256" key="8">
    <source>
        <dbReference type="ARBA" id="ARBA00023136"/>
    </source>
</evidence>
<keyword evidence="7" id="KW-1133">Transmembrane helix</keyword>
<evidence type="ECO:0000256" key="2">
    <source>
        <dbReference type="ARBA" id="ARBA00005484"/>
    </source>
</evidence>
<evidence type="ECO:0000256" key="5">
    <source>
        <dbReference type="ARBA" id="ARBA00022856"/>
    </source>
</evidence>
<dbReference type="Pfam" id="PF03169">
    <property type="entry name" value="OPT"/>
    <property type="match status" value="1"/>
</dbReference>
<keyword evidence="10" id="KW-1185">Reference proteome</keyword>
<dbReference type="GO" id="GO:0015833">
    <property type="term" value="P:peptide transport"/>
    <property type="evidence" value="ECO:0007669"/>
    <property type="project" value="UniProtKB-KW"/>
</dbReference>
<proteinExistence type="inferred from homology"/>
<comment type="subcellular location">
    <subcellularLocation>
        <location evidence="1">Membrane</location>
        <topology evidence="1">Multi-pass membrane protein</topology>
    </subcellularLocation>
</comment>
<evidence type="ECO:0000313" key="10">
    <source>
        <dbReference type="Proteomes" id="UP001604277"/>
    </source>
</evidence>
<dbReference type="InterPro" id="IPR004813">
    <property type="entry name" value="OPT"/>
</dbReference>
<sequence>MVGTYISLCNGFLLHIADWCNTSQLKSYQDQIGLNIITELVIGYIYPGRPLAYVSFKTYGYISMSQAIGFLNDFKLGHYMKVPPKSMFIVQLVETIVSSSVYFGTSWWLLTTVEHICDPSLLPEGRPCTCPGDDVFHNASIIWGVTGPMRMFSKGV</sequence>
<keyword evidence="4" id="KW-0812">Transmembrane</keyword>
<evidence type="ECO:0000313" key="9">
    <source>
        <dbReference type="EMBL" id="KAL2467984.1"/>
    </source>
</evidence>
<keyword evidence="6" id="KW-0653">Protein transport</keyword>
<keyword evidence="3" id="KW-0813">Transport</keyword>
<evidence type="ECO:0000256" key="1">
    <source>
        <dbReference type="ARBA" id="ARBA00004141"/>
    </source>
</evidence>
<comment type="similarity">
    <text evidence="2">Belongs to the oligopeptide OPT transporter (TC 2.A.67.1) family.</text>
</comment>
<keyword evidence="8" id="KW-0472">Membrane</keyword>
<dbReference type="PANTHER" id="PTHR22601">
    <property type="entry name" value="ISP4 LIKE PROTEIN"/>
    <property type="match status" value="1"/>
</dbReference>
<evidence type="ECO:0000256" key="6">
    <source>
        <dbReference type="ARBA" id="ARBA00022927"/>
    </source>
</evidence>
<reference evidence="10" key="1">
    <citation type="submission" date="2024-07" db="EMBL/GenBank/DDBJ databases">
        <title>Two chromosome-level genome assemblies of Korean endemic species Abeliophyllum distichum and Forsythia ovata (Oleaceae).</title>
        <authorList>
            <person name="Jang H."/>
        </authorList>
    </citation>
    <scope>NUCLEOTIDE SEQUENCE [LARGE SCALE GENOMIC DNA]</scope>
</reference>
<evidence type="ECO:0000256" key="4">
    <source>
        <dbReference type="ARBA" id="ARBA00022692"/>
    </source>
</evidence>
<evidence type="ECO:0000256" key="7">
    <source>
        <dbReference type="ARBA" id="ARBA00022989"/>
    </source>
</evidence>
<organism evidence="9 10">
    <name type="scientific">Forsythia ovata</name>
    <dbReference type="NCBI Taxonomy" id="205694"/>
    <lineage>
        <taxon>Eukaryota</taxon>
        <taxon>Viridiplantae</taxon>
        <taxon>Streptophyta</taxon>
        <taxon>Embryophyta</taxon>
        <taxon>Tracheophyta</taxon>
        <taxon>Spermatophyta</taxon>
        <taxon>Magnoliopsida</taxon>
        <taxon>eudicotyledons</taxon>
        <taxon>Gunneridae</taxon>
        <taxon>Pentapetalae</taxon>
        <taxon>asterids</taxon>
        <taxon>lamiids</taxon>
        <taxon>Lamiales</taxon>
        <taxon>Oleaceae</taxon>
        <taxon>Forsythieae</taxon>
        <taxon>Forsythia</taxon>
    </lineage>
</organism>
<dbReference type="NCBIfam" id="TIGR00728">
    <property type="entry name" value="OPT_sfam"/>
    <property type="match status" value="1"/>
</dbReference>
<name>A0ABD1PWJ7_9LAMI</name>